<feature type="compositionally biased region" description="Low complexity" evidence="1">
    <location>
        <begin position="60"/>
        <end position="69"/>
    </location>
</feature>
<dbReference type="EMBL" id="ML995480">
    <property type="protein sequence ID" value="KAF2144128.1"/>
    <property type="molecule type" value="Genomic_DNA"/>
</dbReference>
<dbReference type="Proteomes" id="UP000799438">
    <property type="component" value="Unassembled WGS sequence"/>
</dbReference>
<reference evidence="2" key="1">
    <citation type="journal article" date="2020" name="Stud. Mycol.">
        <title>101 Dothideomycetes genomes: a test case for predicting lifestyles and emergence of pathogens.</title>
        <authorList>
            <person name="Haridas S."/>
            <person name="Albert R."/>
            <person name="Binder M."/>
            <person name="Bloem J."/>
            <person name="Labutti K."/>
            <person name="Salamov A."/>
            <person name="Andreopoulos B."/>
            <person name="Baker S."/>
            <person name="Barry K."/>
            <person name="Bills G."/>
            <person name="Bluhm B."/>
            <person name="Cannon C."/>
            <person name="Castanera R."/>
            <person name="Culley D."/>
            <person name="Daum C."/>
            <person name="Ezra D."/>
            <person name="Gonzalez J."/>
            <person name="Henrissat B."/>
            <person name="Kuo A."/>
            <person name="Liang C."/>
            <person name="Lipzen A."/>
            <person name="Lutzoni F."/>
            <person name="Magnuson J."/>
            <person name="Mondo S."/>
            <person name="Nolan M."/>
            <person name="Ohm R."/>
            <person name="Pangilinan J."/>
            <person name="Park H.-J."/>
            <person name="Ramirez L."/>
            <person name="Alfaro M."/>
            <person name="Sun H."/>
            <person name="Tritt A."/>
            <person name="Yoshinaga Y."/>
            <person name="Zwiers L.-H."/>
            <person name="Turgeon B."/>
            <person name="Goodwin S."/>
            <person name="Spatafora J."/>
            <person name="Crous P."/>
            <person name="Grigoriev I."/>
        </authorList>
    </citation>
    <scope>NUCLEOTIDE SEQUENCE</scope>
    <source>
        <strain evidence="2">CBS 121167</strain>
    </source>
</reference>
<gene>
    <name evidence="2" type="ORF">K452DRAFT_285356</name>
</gene>
<accession>A0A6A6BKF1</accession>
<keyword evidence="3" id="KW-1185">Reference proteome</keyword>
<feature type="region of interest" description="Disordered" evidence="1">
    <location>
        <begin position="20"/>
        <end position="69"/>
    </location>
</feature>
<dbReference type="GeneID" id="54297594"/>
<organism evidence="2 3">
    <name type="scientific">Aplosporella prunicola CBS 121167</name>
    <dbReference type="NCBI Taxonomy" id="1176127"/>
    <lineage>
        <taxon>Eukaryota</taxon>
        <taxon>Fungi</taxon>
        <taxon>Dikarya</taxon>
        <taxon>Ascomycota</taxon>
        <taxon>Pezizomycotina</taxon>
        <taxon>Dothideomycetes</taxon>
        <taxon>Dothideomycetes incertae sedis</taxon>
        <taxon>Botryosphaeriales</taxon>
        <taxon>Aplosporellaceae</taxon>
        <taxon>Aplosporella</taxon>
    </lineage>
</organism>
<evidence type="ECO:0000313" key="3">
    <source>
        <dbReference type="Proteomes" id="UP000799438"/>
    </source>
</evidence>
<name>A0A6A6BKF1_9PEZI</name>
<protein>
    <submittedName>
        <fullName evidence="2">Uncharacterized protein</fullName>
    </submittedName>
</protein>
<sequence>MQDATSAGAALSQALNKALLGRRNKSREDVSASGAALHPSHSGSSSASDSTKSKDKGKGKANASASSVSVATPTYAPVVDDTDAAALPAPFPSYGTDDARTLAHHSDDALPVINPARLGPYALPYALPFPSPAPAGVRRPDLVAETWRDAEEPERTLTIRERGVGQDGRILIPAWHRWICCCCEAETYWEFEICSRGWCCHKLCRDCVRVG</sequence>
<proteinExistence type="predicted"/>
<evidence type="ECO:0000256" key="1">
    <source>
        <dbReference type="SAM" id="MobiDB-lite"/>
    </source>
</evidence>
<dbReference type="AlphaFoldDB" id="A0A6A6BKF1"/>
<evidence type="ECO:0000313" key="2">
    <source>
        <dbReference type="EMBL" id="KAF2144128.1"/>
    </source>
</evidence>
<dbReference type="RefSeq" id="XP_033399840.1">
    <property type="nucleotide sequence ID" value="XM_033540098.1"/>
</dbReference>
<feature type="compositionally biased region" description="Low complexity" evidence="1">
    <location>
        <begin position="31"/>
        <end position="50"/>
    </location>
</feature>